<evidence type="ECO:0000313" key="7">
    <source>
        <dbReference type="Proteomes" id="UP000019225"/>
    </source>
</evidence>
<feature type="chain" id="PRO_5004875206" description="Carbohydrate ABC transporter, N-acetylglucosamine/diacetylchitobiose-binding protein" evidence="5">
    <location>
        <begin position="33"/>
        <end position="473"/>
    </location>
</feature>
<keyword evidence="3" id="KW-0813">Transport</keyword>
<organism evidence="6 7">
    <name type="scientific">Kutzneria albida DSM 43870</name>
    <dbReference type="NCBI Taxonomy" id="1449976"/>
    <lineage>
        <taxon>Bacteria</taxon>
        <taxon>Bacillati</taxon>
        <taxon>Actinomycetota</taxon>
        <taxon>Actinomycetes</taxon>
        <taxon>Pseudonocardiales</taxon>
        <taxon>Pseudonocardiaceae</taxon>
        <taxon>Kutzneria</taxon>
    </lineage>
</organism>
<dbReference type="PROSITE" id="PS00099">
    <property type="entry name" value="THIOLASE_3"/>
    <property type="match status" value="1"/>
</dbReference>
<dbReference type="InterPro" id="IPR050490">
    <property type="entry name" value="Bact_solute-bd_prot1"/>
</dbReference>
<protein>
    <recommendedName>
        <fullName evidence="8">Carbohydrate ABC transporter, N-acetylglucosamine/diacetylchitobiose-binding protein</fullName>
    </recommendedName>
</protein>
<dbReference type="RefSeq" id="WP_025360655.1">
    <property type="nucleotide sequence ID" value="NZ_CP007155.1"/>
</dbReference>
<feature type="signal peptide" evidence="5">
    <location>
        <begin position="1"/>
        <end position="32"/>
    </location>
</feature>
<accession>W5WIX1</accession>
<sequence length="473" mass="50399">MSSEISRRHLLSRAAALAVLAGPAAGLLSACAGGGGGPATGPVTGAKSATNPLGVAADAPLDVVIFNGGLGEDYAKYDESLYSKAFPNAKVSHTATQKISDLLQPRFANGNPPDMVNDSGDGQISPGTLVNNNALTDLAPLLDAPSIDDPNTKVRDTLLPGSLDIGTYNGKVFILNYNYTVYGLWYNAKLFRDKGWQPPKTWAEFKELAPKIKAAGIAPFVHAGKYPYYIGVPITDWVAKLGGQKLSVDIDNLVPGAWRNDAVTAALEATLELVHNGWVLAGSEGMSHTESQQAFLDGKAAFIPVGSWFENEMRKTIPPGTELTVIPMPSLTDHDALPYGAVRAEASEPFVVPSKAHNVNGGLEFLRIMLSKDAAKKYAELTSSLSIVKGSADSVTTSTALTSANKIATAAGDNIIHFRSFIDWYKPLRSEWEAANGELMAGRFTAKQWIDKVQAASDKIAADKSVAKYHRDK</sequence>
<dbReference type="InterPro" id="IPR022386">
    <property type="entry name" value="Chitin_NgcE"/>
</dbReference>
<dbReference type="Pfam" id="PF01547">
    <property type="entry name" value="SBP_bac_1"/>
    <property type="match status" value="1"/>
</dbReference>
<dbReference type="OrthoDB" id="8663148at2"/>
<evidence type="ECO:0000256" key="2">
    <source>
        <dbReference type="ARBA" id="ARBA00008520"/>
    </source>
</evidence>
<dbReference type="eggNOG" id="COG1653">
    <property type="taxonomic scope" value="Bacteria"/>
</dbReference>
<name>W5WIX1_9PSEU</name>
<comment type="similarity">
    <text evidence="2">Belongs to the bacterial solute-binding protein 1 family.</text>
</comment>
<keyword evidence="7" id="KW-1185">Reference proteome</keyword>
<dbReference type="PROSITE" id="PS51318">
    <property type="entry name" value="TAT"/>
    <property type="match status" value="1"/>
</dbReference>
<dbReference type="SUPFAM" id="SSF53850">
    <property type="entry name" value="Periplasmic binding protein-like II"/>
    <property type="match status" value="1"/>
</dbReference>
<gene>
    <name evidence="6" type="ORF">KALB_7460</name>
</gene>
<dbReference type="STRING" id="1449976.KALB_7460"/>
<dbReference type="GO" id="GO:0030313">
    <property type="term" value="C:cell envelope"/>
    <property type="evidence" value="ECO:0007669"/>
    <property type="project" value="UniProtKB-SubCell"/>
</dbReference>
<dbReference type="KEGG" id="kal:KALB_7460"/>
<dbReference type="PROSITE" id="PS51257">
    <property type="entry name" value="PROKAR_LIPOPROTEIN"/>
    <property type="match status" value="1"/>
</dbReference>
<dbReference type="PANTHER" id="PTHR43649">
    <property type="entry name" value="ARABINOSE-BINDING PROTEIN-RELATED"/>
    <property type="match status" value="1"/>
</dbReference>
<dbReference type="HOGENOM" id="CLU_047233_0_0_11"/>
<dbReference type="Proteomes" id="UP000019225">
    <property type="component" value="Chromosome"/>
</dbReference>
<dbReference type="InterPro" id="IPR020610">
    <property type="entry name" value="Thiolase_AS"/>
</dbReference>
<dbReference type="PATRIC" id="fig|1449976.3.peg.7494"/>
<reference evidence="6 7" key="1">
    <citation type="journal article" date="2014" name="BMC Genomics">
        <title>Complete genome sequence of producer of the glycopeptide antibiotic Aculeximycin Kutzneria albida DSM 43870T, a representative of minor genus of Pseudonocardiaceae.</title>
        <authorList>
            <person name="Rebets Y."/>
            <person name="Tokovenko B."/>
            <person name="Lushchyk I."/>
            <person name="Ruckert C."/>
            <person name="Zaburannyi N."/>
            <person name="Bechthold A."/>
            <person name="Kalinowski J."/>
            <person name="Luzhetskyy A."/>
        </authorList>
    </citation>
    <scope>NUCLEOTIDE SEQUENCE [LARGE SCALE GENOMIC DNA]</scope>
    <source>
        <strain evidence="6">DSM 43870</strain>
    </source>
</reference>
<evidence type="ECO:0000256" key="3">
    <source>
        <dbReference type="ARBA" id="ARBA00022448"/>
    </source>
</evidence>
<evidence type="ECO:0000256" key="5">
    <source>
        <dbReference type="SAM" id="SignalP"/>
    </source>
</evidence>
<dbReference type="GO" id="GO:0016747">
    <property type="term" value="F:acyltransferase activity, transferring groups other than amino-acyl groups"/>
    <property type="evidence" value="ECO:0007669"/>
    <property type="project" value="InterPro"/>
</dbReference>
<dbReference type="InterPro" id="IPR006059">
    <property type="entry name" value="SBP"/>
</dbReference>
<keyword evidence="4 5" id="KW-0732">Signal</keyword>
<dbReference type="Gene3D" id="3.40.190.10">
    <property type="entry name" value="Periplasmic binding protein-like II"/>
    <property type="match status" value="1"/>
</dbReference>
<comment type="subcellular location">
    <subcellularLocation>
        <location evidence="1">Cell envelope</location>
    </subcellularLocation>
</comment>
<proteinExistence type="inferred from homology"/>
<dbReference type="NCBIfam" id="TIGR03851">
    <property type="entry name" value="chitin_NgcE"/>
    <property type="match status" value="1"/>
</dbReference>
<dbReference type="PANTHER" id="PTHR43649:SF31">
    <property type="entry name" value="SN-GLYCEROL-3-PHOSPHATE-BINDING PERIPLASMIC PROTEIN UGPB"/>
    <property type="match status" value="1"/>
</dbReference>
<evidence type="ECO:0008006" key="8">
    <source>
        <dbReference type="Google" id="ProtNLM"/>
    </source>
</evidence>
<evidence type="ECO:0000256" key="4">
    <source>
        <dbReference type="ARBA" id="ARBA00022729"/>
    </source>
</evidence>
<dbReference type="InterPro" id="IPR006311">
    <property type="entry name" value="TAT_signal"/>
</dbReference>
<dbReference type="EMBL" id="CP007155">
    <property type="protein sequence ID" value="AHI00818.1"/>
    <property type="molecule type" value="Genomic_DNA"/>
</dbReference>
<evidence type="ECO:0000256" key="1">
    <source>
        <dbReference type="ARBA" id="ARBA00004196"/>
    </source>
</evidence>
<dbReference type="AlphaFoldDB" id="W5WIX1"/>
<evidence type="ECO:0000313" key="6">
    <source>
        <dbReference type="EMBL" id="AHI00818.1"/>
    </source>
</evidence>